<feature type="transmembrane region" description="Helical" evidence="5">
    <location>
        <begin position="74"/>
        <end position="95"/>
    </location>
</feature>
<dbReference type="Proteomes" id="UP000238196">
    <property type="component" value="Unassembled WGS sequence"/>
</dbReference>
<dbReference type="Pfam" id="PF04893">
    <property type="entry name" value="Yip1"/>
    <property type="match status" value="1"/>
</dbReference>
<comment type="caution">
    <text evidence="7">The sequence shown here is derived from an EMBL/GenBank/DDBJ whole genome shotgun (WGS) entry which is preliminary data.</text>
</comment>
<organism evidence="7 8">
    <name type="scientific">Proteobacteria bacterium 228</name>
    <dbReference type="NCBI Taxonomy" id="2083153"/>
    <lineage>
        <taxon>Bacteria</taxon>
        <taxon>Pseudomonadati</taxon>
        <taxon>Pseudomonadota</taxon>
    </lineage>
</organism>
<keyword evidence="4 5" id="KW-0472">Membrane</keyword>
<proteinExistence type="predicted"/>
<evidence type="ECO:0000256" key="5">
    <source>
        <dbReference type="SAM" id="Phobius"/>
    </source>
</evidence>
<feature type="transmembrane region" description="Helical" evidence="5">
    <location>
        <begin position="107"/>
        <end position="123"/>
    </location>
</feature>
<keyword evidence="3 5" id="KW-1133">Transmembrane helix</keyword>
<dbReference type="EMBL" id="PRLP01000057">
    <property type="protein sequence ID" value="PPC76076.1"/>
    <property type="molecule type" value="Genomic_DNA"/>
</dbReference>
<protein>
    <submittedName>
        <fullName evidence="7">YIP1 family protein</fullName>
    </submittedName>
</protein>
<name>A0A2S5KP60_9PROT</name>
<accession>A0A2S5KP60</accession>
<evidence type="ECO:0000256" key="4">
    <source>
        <dbReference type="ARBA" id="ARBA00023136"/>
    </source>
</evidence>
<feature type="transmembrane region" description="Helical" evidence="5">
    <location>
        <begin position="34"/>
        <end position="54"/>
    </location>
</feature>
<dbReference type="InterPro" id="IPR006977">
    <property type="entry name" value="Yip1_dom"/>
</dbReference>
<evidence type="ECO:0000256" key="1">
    <source>
        <dbReference type="ARBA" id="ARBA00004141"/>
    </source>
</evidence>
<dbReference type="OrthoDB" id="9808452at2"/>
<evidence type="ECO:0000313" key="7">
    <source>
        <dbReference type="EMBL" id="PPC76076.1"/>
    </source>
</evidence>
<gene>
    <name evidence="7" type="ORF">C4K68_16915</name>
</gene>
<evidence type="ECO:0000259" key="6">
    <source>
        <dbReference type="Pfam" id="PF04893"/>
    </source>
</evidence>
<feature type="transmembrane region" description="Helical" evidence="5">
    <location>
        <begin position="129"/>
        <end position="151"/>
    </location>
</feature>
<comment type="subcellular location">
    <subcellularLocation>
        <location evidence="1">Membrane</location>
        <topology evidence="1">Multi-pass membrane protein</topology>
    </subcellularLocation>
</comment>
<dbReference type="AlphaFoldDB" id="A0A2S5KP60"/>
<evidence type="ECO:0000256" key="3">
    <source>
        <dbReference type="ARBA" id="ARBA00022989"/>
    </source>
</evidence>
<sequence>MINHIWGLLHHPDREWRSINSEGETISHLYTHHVLWLAAIPVISAYIGTTQVGWTLGGEKAVQVSMLDGLWLGIMFYVLIIGAVGFVGGVIHWMARHLPERPDLQQCVVFAGYIATPMFLSGLFALYPIAWLCFLAVVSGVCYTGYLLYIGTPSFLGISRKQGFILSSTTLGIGVLVLEALLAIVVLLWSMGSDYSLVWMYMK</sequence>
<reference evidence="7 8" key="1">
    <citation type="submission" date="2018-02" db="EMBL/GenBank/DDBJ databases">
        <title>novel marine gammaproteobacteria from coastal saline agro ecosystem.</title>
        <authorList>
            <person name="Krishnan R."/>
            <person name="Ramesh Kumar N."/>
        </authorList>
    </citation>
    <scope>NUCLEOTIDE SEQUENCE [LARGE SCALE GENOMIC DNA]</scope>
    <source>
        <strain evidence="7 8">228</strain>
    </source>
</reference>
<evidence type="ECO:0000256" key="2">
    <source>
        <dbReference type="ARBA" id="ARBA00022692"/>
    </source>
</evidence>
<evidence type="ECO:0000313" key="8">
    <source>
        <dbReference type="Proteomes" id="UP000238196"/>
    </source>
</evidence>
<keyword evidence="2 5" id="KW-0812">Transmembrane</keyword>
<feature type="domain" description="Yip1" evidence="6">
    <location>
        <begin position="6"/>
        <end position="179"/>
    </location>
</feature>
<feature type="transmembrane region" description="Helical" evidence="5">
    <location>
        <begin position="163"/>
        <end position="191"/>
    </location>
</feature>
<dbReference type="GO" id="GO:0016020">
    <property type="term" value="C:membrane"/>
    <property type="evidence" value="ECO:0007669"/>
    <property type="project" value="UniProtKB-SubCell"/>
</dbReference>